<dbReference type="InterPro" id="IPR011009">
    <property type="entry name" value="Kinase-like_dom_sf"/>
</dbReference>
<evidence type="ECO:0000256" key="8">
    <source>
        <dbReference type="ARBA" id="ARBA00023136"/>
    </source>
</evidence>
<dbReference type="Gene3D" id="3.10.350.10">
    <property type="entry name" value="LysM domain"/>
    <property type="match status" value="1"/>
</dbReference>
<accession>A0A835KS38</accession>
<keyword evidence="6" id="KW-0067">ATP-binding</keyword>
<comment type="caution">
    <text evidence="14">The sequence shown here is derived from an EMBL/GenBank/DDBJ whole genome shotgun (WGS) entry which is preliminary data.</text>
</comment>
<dbReference type="SMART" id="SM00257">
    <property type="entry name" value="LysM"/>
    <property type="match status" value="2"/>
</dbReference>
<dbReference type="Pfam" id="PF23472">
    <property type="entry name" value="LysM2_CERK1_LYK3_4_5"/>
    <property type="match status" value="1"/>
</dbReference>
<evidence type="ECO:0000256" key="7">
    <source>
        <dbReference type="ARBA" id="ARBA00022989"/>
    </source>
</evidence>
<dbReference type="InterPro" id="IPR056563">
    <property type="entry name" value="LysM3_LYK4_5"/>
</dbReference>
<dbReference type="Gene3D" id="1.10.510.10">
    <property type="entry name" value="Transferase(Phosphotransferase) domain 1"/>
    <property type="match status" value="1"/>
</dbReference>
<dbReference type="InterPro" id="IPR056561">
    <property type="entry name" value="NFP_LYK_LysM1"/>
</dbReference>
<gene>
    <name evidence="14" type="ORF">HU200_006185</name>
</gene>
<feature type="compositionally biased region" description="Basic residues" evidence="10">
    <location>
        <begin position="379"/>
        <end position="388"/>
    </location>
</feature>
<dbReference type="Pfam" id="PF23473">
    <property type="entry name" value="LysM3_LYK4_5"/>
    <property type="match status" value="1"/>
</dbReference>
<dbReference type="GO" id="GO:0005524">
    <property type="term" value="F:ATP binding"/>
    <property type="evidence" value="ECO:0007669"/>
    <property type="project" value="UniProtKB-KW"/>
</dbReference>
<evidence type="ECO:0000256" key="2">
    <source>
        <dbReference type="ARBA" id="ARBA00022475"/>
    </source>
</evidence>
<feature type="region of interest" description="Disordered" evidence="10">
    <location>
        <begin position="379"/>
        <end position="401"/>
    </location>
</feature>
<evidence type="ECO:0000259" key="12">
    <source>
        <dbReference type="PROSITE" id="PS50011"/>
    </source>
</evidence>
<dbReference type="Pfam" id="PF07714">
    <property type="entry name" value="PK_Tyr_Ser-Thr"/>
    <property type="match status" value="1"/>
</dbReference>
<dbReference type="InterPro" id="IPR052611">
    <property type="entry name" value="Plant_RLK_LysM"/>
</dbReference>
<feature type="region of interest" description="Disordered" evidence="10">
    <location>
        <begin position="79"/>
        <end position="107"/>
    </location>
</feature>
<evidence type="ECO:0000256" key="11">
    <source>
        <dbReference type="SAM" id="Phobius"/>
    </source>
</evidence>
<feature type="compositionally biased region" description="Low complexity" evidence="10">
    <location>
        <begin position="87"/>
        <end position="104"/>
    </location>
</feature>
<feature type="domain" description="Protein kinase" evidence="12">
    <location>
        <begin position="399"/>
        <end position="746"/>
    </location>
</feature>
<dbReference type="PROSITE" id="PS51782">
    <property type="entry name" value="LYSM"/>
    <property type="match status" value="1"/>
</dbReference>
<comment type="subcellular location">
    <subcellularLocation>
        <location evidence="1">Cell membrane</location>
        <topology evidence="1">Single-pass membrane protein</topology>
    </subcellularLocation>
</comment>
<keyword evidence="9" id="KW-1015">Disulfide bond</keyword>
<dbReference type="PANTHER" id="PTHR45927:SF6">
    <property type="entry name" value="PROTEIN LYK5"/>
    <property type="match status" value="1"/>
</dbReference>
<keyword evidence="4" id="KW-0732">Signal</keyword>
<feature type="region of interest" description="Disordered" evidence="10">
    <location>
        <begin position="1"/>
        <end position="44"/>
    </location>
</feature>
<feature type="compositionally biased region" description="Pro residues" evidence="10">
    <location>
        <begin position="326"/>
        <end position="341"/>
    </location>
</feature>
<organism evidence="14 15">
    <name type="scientific">Digitaria exilis</name>
    <dbReference type="NCBI Taxonomy" id="1010633"/>
    <lineage>
        <taxon>Eukaryota</taxon>
        <taxon>Viridiplantae</taxon>
        <taxon>Streptophyta</taxon>
        <taxon>Embryophyta</taxon>
        <taxon>Tracheophyta</taxon>
        <taxon>Spermatophyta</taxon>
        <taxon>Magnoliopsida</taxon>
        <taxon>Liliopsida</taxon>
        <taxon>Poales</taxon>
        <taxon>Poaceae</taxon>
        <taxon>PACMAD clade</taxon>
        <taxon>Panicoideae</taxon>
        <taxon>Panicodae</taxon>
        <taxon>Paniceae</taxon>
        <taxon>Anthephorinae</taxon>
        <taxon>Digitaria</taxon>
    </lineage>
</organism>
<keyword evidence="3 11" id="KW-0812">Transmembrane</keyword>
<proteinExistence type="predicted"/>
<dbReference type="SUPFAM" id="SSF54106">
    <property type="entry name" value="LysM domain"/>
    <property type="match status" value="1"/>
</dbReference>
<dbReference type="FunFam" id="1.10.510.10:FF:000468">
    <property type="entry name" value="PTI1-like tyrosine-protein kinase 3"/>
    <property type="match status" value="1"/>
</dbReference>
<dbReference type="AlphaFoldDB" id="A0A835KS38"/>
<evidence type="ECO:0000313" key="15">
    <source>
        <dbReference type="Proteomes" id="UP000636709"/>
    </source>
</evidence>
<dbReference type="InterPro" id="IPR056562">
    <property type="entry name" value="LysM2_CERK1_LYK3_4_5"/>
</dbReference>
<dbReference type="CDD" id="cd00118">
    <property type="entry name" value="LysM"/>
    <property type="match status" value="1"/>
</dbReference>
<dbReference type="GO" id="GO:0004672">
    <property type="term" value="F:protein kinase activity"/>
    <property type="evidence" value="ECO:0007669"/>
    <property type="project" value="InterPro"/>
</dbReference>
<feature type="domain" description="LysM" evidence="13">
    <location>
        <begin position="268"/>
        <end position="312"/>
    </location>
</feature>
<keyword evidence="8 11" id="KW-0472">Membrane</keyword>
<keyword evidence="7 11" id="KW-1133">Transmembrane helix</keyword>
<dbReference type="Gene3D" id="3.30.200.20">
    <property type="entry name" value="Phosphorylase Kinase, domain 1"/>
    <property type="match status" value="1"/>
</dbReference>
<evidence type="ECO:0000256" key="1">
    <source>
        <dbReference type="ARBA" id="ARBA00004162"/>
    </source>
</evidence>
<dbReference type="EMBL" id="JACEFO010000430">
    <property type="protein sequence ID" value="KAF8769593.1"/>
    <property type="molecule type" value="Genomic_DNA"/>
</dbReference>
<keyword evidence="5" id="KW-0547">Nucleotide-binding</keyword>
<dbReference type="PROSITE" id="PS50011">
    <property type="entry name" value="PROTEIN_KINASE_DOM"/>
    <property type="match status" value="1"/>
</dbReference>
<evidence type="ECO:0000256" key="10">
    <source>
        <dbReference type="SAM" id="MobiDB-lite"/>
    </source>
</evidence>
<dbReference type="SUPFAM" id="SSF56112">
    <property type="entry name" value="Protein kinase-like (PK-like)"/>
    <property type="match status" value="1"/>
</dbReference>
<dbReference type="Proteomes" id="UP000636709">
    <property type="component" value="Unassembled WGS sequence"/>
</dbReference>
<dbReference type="GO" id="GO:0005886">
    <property type="term" value="C:plasma membrane"/>
    <property type="evidence" value="ECO:0007669"/>
    <property type="project" value="UniProtKB-SubCell"/>
</dbReference>
<dbReference type="Pfam" id="PF23446">
    <property type="entry name" value="LysM1_NFP_LYK"/>
    <property type="match status" value="1"/>
</dbReference>
<dbReference type="InterPro" id="IPR036779">
    <property type="entry name" value="LysM_dom_sf"/>
</dbReference>
<feature type="compositionally biased region" description="Pro residues" evidence="10">
    <location>
        <begin position="17"/>
        <end position="28"/>
    </location>
</feature>
<evidence type="ECO:0000256" key="4">
    <source>
        <dbReference type="ARBA" id="ARBA00022729"/>
    </source>
</evidence>
<evidence type="ECO:0000313" key="14">
    <source>
        <dbReference type="EMBL" id="KAF8769593.1"/>
    </source>
</evidence>
<dbReference type="PANTHER" id="PTHR45927">
    <property type="entry name" value="LYSM-DOMAIN RECEPTOR-LIKE KINASE-RELATED"/>
    <property type="match status" value="1"/>
</dbReference>
<name>A0A835KS38_9POAL</name>
<keyword evidence="2" id="KW-1003">Cell membrane</keyword>
<dbReference type="InterPro" id="IPR001245">
    <property type="entry name" value="Ser-Thr/Tyr_kinase_cat_dom"/>
</dbReference>
<keyword evidence="15" id="KW-1185">Reference proteome</keyword>
<feature type="region of interest" description="Disordered" evidence="10">
    <location>
        <begin position="323"/>
        <end position="346"/>
    </location>
</feature>
<reference evidence="14" key="1">
    <citation type="submission" date="2020-07" db="EMBL/GenBank/DDBJ databases">
        <title>Genome sequence and genetic diversity analysis of an under-domesticated orphan crop, white fonio (Digitaria exilis).</title>
        <authorList>
            <person name="Bennetzen J.L."/>
            <person name="Chen S."/>
            <person name="Ma X."/>
            <person name="Wang X."/>
            <person name="Yssel A.E.J."/>
            <person name="Chaluvadi S.R."/>
            <person name="Johnson M."/>
            <person name="Gangashetty P."/>
            <person name="Hamidou F."/>
            <person name="Sanogo M.D."/>
            <person name="Zwaenepoel A."/>
            <person name="Wallace J."/>
            <person name="Van De Peer Y."/>
            <person name="Van Deynze A."/>
        </authorList>
    </citation>
    <scope>NUCLEOTIDE SEQUENCE</scope>
    <source>
        <tissue evidence="14">Leaves</tissue>
    </source>
</reference>
<evidence type="ECO:0000259" key="13">
    <source>
        <dbReference type="PROSITE" id="PS51782"/>
    </source>
</evidence>
<protein>
    <submittedName>
        <fullName evidence="14">Uncharacterized protein</fullName>
    </submittedName>
</protein>
<evidence type="ECO:0000256" key="5">
    <source>
        <dbReference type="ARBA" id="ARBA00022741"/>
    </source>
</evidence>
<dbReference type="InterPro" id="IPR018392">
    <property type="entry name" value="LysM"/>
</dbReference>
<sequence length="763" mass="80383">MACGPVQTPHRPALLHPHPPSRSPPPPGEQQRPPEPKPPPQCANVDQLTLPTIPPFPLAAALLTYPLLPPRFHFPPKRWRVHHGSPGRRSCSSPSSSSSSPPGHEGSRNACYATNASSVLGYTCNATTASTNSCSTYLIFRSNPPYATPVTISYLLNASPSAVADATAVPSTVSTLPASALALVPVPCACTAGGYFQHNASHTIELADETYFIIANITYQGLTTCQALIAQNPLHDSRGLVRGNNLTVPLRCACPSPAQAAGGVRYLLSYLVMWGDTVTSIAGRFRVDEQDVLDANSLAEGDIIFPFTTLLIPLKVSPTADMLVSPAPPPAPTPPETPPSSPAGGSGSGKWIGVGVGLGAGAIAVAGIVGLLCLRARRRRRRRRRRRGNKDGESGRQGKVVVDVSSSAEYGALASGKQTTNTTTTSTSTSSAARSLVASDVRGAVEALTVYKYSELEKATDGFAEERQVPGTSVYRGVINGDAAAVKRVAGDVSGEVGILMRVNHSSLVRLSGLCVHRGDTFLVFEFAENGALSDWLHGGAAAGNTLRWRQRVQVAFDVADGLNYLHHYTNPPCVHKNLKSSNVLLDGDLRGKVSSFGLARAVDGGDAQLTRHVVGTQGYLAPEYLEHGLITPKLDVFAFGVILLELLSGKAAAFVDAETGEEMLLWETAAEALVAAADGGAASEGVVDRAKVRAFADPRLHGDYPMDLALAVAAMALRCVAREPHARPAMDEVFVSLSAVYNSTLDWDPSDYGTSGSSMVGR</sequence>
<evidence type="ECO:0000256" key="9">
    <source>
        <dbReference type="ARBA" id="ARBA00023157"/>
    </source>
</evidence>
<evidence type="ECO:0000256" key="6">
    <source>
        <dbReference type="ARBA" id="ARBA00022840"/>
    </source>
</evidence>
<evidence type="ECO:0000256" key="3">
    <source>
        <dbReference type="ARBA" id="ARBA00022692"/>
    </source>
</evidence>
<dbReference type="OrthoDB" id="4062651at2759"/>
<feature type="transmembrane region" description="Helical" evidence="11">
    <location>
        <begin position="351"/>
        <end position="374"/>
    </location>
</feature>
<dbReference type="InterPro" id="IPR000719">
    <property type="entry name" value="Prot_kinase_dom"/>
</dbReference>